<keyword evidence="2" id="KW-0732">Signal</keyword>
<dbReference type="PANTHER" id="PTHR34386">
    <property type="entry name" value="GLUTAREDOXIN"/>
    <property type="match status" value="1"/>
</dbReference>
<dbReference type="EMBL" id="CACVAQ010000159">
    <property type="protein sequence ID" value="CAA6809785.1"/>
    <property type="molecule type" value="Genomic_DNA"/>
</dbReference>
<feature type="domain" description="DUF547" evidence="3">
    <location>
        <begin position="153"/>
        <end position="261"/>
    </location>
</feature>
<protein>
    <recommendedName>
        <fullName evidence="3">DUF547 domain-containing protein</fullName>
    </recommendedName>
</protein>
<evidence type="ECO:0000256" key="2">
    <source>
        <dbReference type="SAM" id="SignalP"/>
    </source>
</evidence>
<feature type="chain" id="PRO_5027873591" description="DUF547 domain-containing protein" evidence="2">
    <location>
        <begin position="25"/>
        <end position="323"/>
    </location>
</feature>
<dbReference type="PROSITE" id="PS51257">
    <property type="entry name" value="PROKAR_LIPOPROTEIN"/>
    <property type="match status" value="1"/>
</dbReference>
<evidence type="ECO:0000313" key="4">
    <source>
        <dbReference type="EMBL" id="CAA6809785.1"/>
    </source>
</evidence>
<dbReference type="GO" id="GO:0045454">
    <property type="term" value="P:cell redox homeostasis"/>
    <property type="evidence" value="ECO:0007669"/>
    <property type="project" value="TreeGrafter"/>
</dbReference>
<name>A0A6S6SYQ4_9BACT</name>
<proteinExistence type="predicted"/>
<feature type="compositionally biased region" description="Polar residues" evidence="1">
    <location>
        <begin position="68"/>
        <end position="77"/>
    </location>
</feature>
<gene>
    <name evidence="4" type="ORF">HELGO_WM14013</name>
</gene>
<feature type="compositionally biased region" description="Low complexity" evidence="1">
    <location>
        <begin position="78"/>
        <end position="87"/>
    </location>
</feature>
<dbReference type="InterPro" id="IPR051548">
    <property type="entry name" value="Grx-like_ET"/>
</dbReference>
<feature type="region of interest" description="Disordered" evidence="1">
    <location>
        <begin position="24"/>
        <end position="87"/>
    </location>
</feature>
<dbReference type="AlphaFoldDB" id="A0A6S6SYQ4"/>
<dbReference type="InterPro" id="IPR006869">
    <property type="entry name" value="DUF547"/>
</dbReference>
<feature type="compositionally biased region" description="Low complexity" evidence="1">
    <location>
        <begin position="47"/>
        <end position="63"/>
    </location>
</feature>
<reference evidence="4" key="1">
    <citation type="submission" date="2020-01" db="EMBL/GenBank/DDBJ databases">
        <authorList>
            <person name="Meier V. D."/>
            <person name="Meier V D."/>
        </authorList>
    </citation>
    <scope>NUCLEOTIDE SEQUENCE</scope>
    <source>
        <strain evidence="4">HLG_WM_MAG_10</strain>
    </source>
</reference>
<accession>A0A6S6SYQ4</accession>
<dbReference type="Pfam" id="PF04784">
    <property type="entry name" value="DUF547"/>
    <property type="match status" value="1"/>
</dbReference>
<feature type="compositionally biased region" description="Low complexity" evidence="1">
    <location>
        <begin position="31"/>
        <end position="40"/>
    </location>
</feature>
<organism evidence="4">
    <name type="scientific">uncultured Aureispira sp</name>
    <dbReference type="NCBI Taxonomy" id="1331704"/>
    <lineage>
        <taxon>Bacteria</taxon>
        <taxon>Pseudomonadati</taxon>
        <taxon>Bacteroidota</taxon>
        <taxon>Saprospiria</taxon>
        <taxon>Saprospirales</taxon>
        <taxon>Saprospiraceae</taxon>
        <taxon>Aureispira</taxon>
        <taxon>environmental samples</taxon>
    </lineage>
</organism>
<feature type="signal peptide" evidence="2">
    <location>
        <begin position="1"/>
        <end position="24"/>
    </location>
</feature>
<evidence type="ECO:0000259" key="3">
    <source>
        <dbReference type="Pfam" id="PF04784"/>
    </source>
</evidence>
<dbReference type="GO" id="GO:0009055">
    <property type="term" value="F:electron transfer activity"/>
    <property type="evidence" value="ECO:0007669"/>
    <property type="project" value="TreeGrafter"/>
</dbReference>
<sequence length="323" mass="36337">MKQVWFSLFLVAVFAIACSSGETAKNKTEESATSSSQTASNMEKGETVTTTTNSMEETTSNATESEHALSNSEQISGAATTTTETVATGTKLTSTTTSTQSVAAKSALSHDIFNDLLRKYVNSTGDVNYVGFKKDKAKLTAYLEVLKSNPPQSNWSKNKEMAYWINLYNAFTIYAIVEKYPINSVMNLEDGKLWDKKTIVIDGESLSLNKIEKDKLLKRFKEPRVHFAVNCGAISCPPLLNKAWTEDNIQRYYDKQVRAFINNPKHNTISIKNLEASQIFDWYAGDFGGSDKVVAYFQKYSTTELQDNPKVRYREYNWKLNKQ</sequence>
<evidence type="ECO:0000256" key="1">
    <source>
        <dbReference type="SAM" id="MobiDB-lite"/>
    </source>
</evidence>
<dbReference type="PANTHER" id="PTHR34386:SF1">
    <property type="entry name" value="GLUTAREDOXIN-LIKE PROTEIN NRDH"/>
    <property type="match status" value="1"/>
</dbReference>